<dbReference type="AlphaFoldDB" id="A0A251TJ47"/>
<proteinExistence type="predicted"/>
<sequence length="56" mass="6576">MELIFCKKCYGMQTICEWNSYVSEWHSLKESGLCIGLKFKKVKVVCEKLLHYELAS</sequence>
<evidence type="ECO:0000313" key="3">
    <source>
        <dbReference type="Proteomes" id="UP000215914"/>
    </source>
</evidence>
<organism evidence="2 3">
    <name type="scientific">Helianthus annuus</name>
    <name type="common">Common sunflower</name>
    <dbReference type="NCBI Taxonomy" id="4232"/>
    <lineage>
        <taxon>Eukaryota</taxon>
        <taxon>Viridiplantae</taxon>
        <taxon>Streptophyta</taxon>
        <taxon>Embryophyta</taxon>
        <taxon>Tracheophyta</taxon>
        <taxon>Spermatophyta</taxon>
        <taxon>Magnoliopsida</taxon>
        <taxon>eudicotyledons</taxon>
        <taxon>Gunneridae</taxon>
        <taxon>Pentapetalae</taxon>
        <taxon>asterids</taxon>
        <taxon>campanulids</taxon>
        <taxon>Asterales</taxon>
        <taxon>Asteraceae</taxon>
        <taxon>Asteroideae</taxon>
        <taxon>Heliantheae alliance</taxon>
        <taxon>Heliantheae</taxon>
        <taxon>Helianthus</taxon>
    </lineage>
</organism>
<dbReference type="EMBL" id="MNCJ02000325">
    <property type="protein sequence ID" value="KAF5786688.1"/>
    <property type="molecule type" value="Genomic_DNA"/>
</dbReference>
<dbReference type="Proteomes" id="UP000215914">
    <property type="component" value="Chromosome 10"/>
</dbReference>
<protein>
    <submittedName>
        <fullName evidence="2">Uncharacterized protein</fullName>
    </submittedName>
</protein>
<reference evidence="1 3" key="1">
    <citation type="journal article" date="2017" name="Nature">
        <title>The sunflower genome provides insights into oil metabolism, flowering and Asterid evolution.</title>
        <authorList>
            <person name="Badouin H."/>
            <person name="Gouzy J."/>
            <person name="Grassa C.J."/>
            <person name="Murat F."/>
            <person name="Staton S.E."/>
            <person name="Cottret L."/>
            <person name="Lelandais-Briere C."/>
            <person name="Owens G.L."/>
            <person name="Carrere S."/>
            <person name="Mayjonade B."/>
            <person name="Legrand L."/>
            <person name="Gill N."/>
            <person name="Kane N.C."/>
            <person name="Bowers J.E."/>
            <person name="Hubner S."/>
            <person name="Bellec A."/>
            <person name="Berard A."/>
            <person name="Berges H."/>
            <person name="Blanchet N."/>
            <person name="Boniface M.C."/>
            <person name="Brunel D."/>
            <person name="Catrice O."/>
            <person name="Chaidir N."/>
            <person name="Claudel C."/>
            <person name="Donnadieu C."/>
            <person name="Faraut T."/>
            <person name="Fievet G."/>
            <person name="Helmstetter N."/>
            <person name="King M."/>
            <person name="Knapp S.J."/>
            <person name="Lai Z."/>
            <person name="Le Paslier M.C."/>
            <person name="Lippi Y."/>
            <person name="Lorenzon L."/>
            <person name="Mandel J.R."/>
            <person name="Marage G."/>
            <person name="Marchand G."/>
            <person name="Marquand E."/>
            <person name="Bret-Mestries E."/>
            <person name="Morien E."/>
            <person name="Nambeesan S."/>
            <person name="Nguyen T."/>
            <person name="Pegot-Espagnet P."/>
            <person name="Pouilly N."/>
            <person name="Raftis F."/>
            <person name="Sallet E."/>
            <person name="Schiex T."/>
            <person name="Thomas J."/>
            <person name="Vandecasteele C."/>
            <person name="Vares D."/>
            <person name="Vear F."/>
            <person name="Vautrin S."/>
            <person name="Crespi M."/>
            <person name="Mangin B."/>
            <person name="Burke J.M."/>
            <person name="Salse J."/>
            <person name="Munos S."/>
            <person name="Vincourt P."/>
            <person name="Rieseberg L.H."/>
            <person name="Langlade N.B."/>
        </authorList>
    </citation>
    <scope>NUCLEOTIDE SEQUENCE [LARGE SCALE GENOMIC DNA]</scope>
    <source>
        <strain evidence="3">cv. SF193</strain>
        <tissue evidence="1">Leaves</tissue>
    </source>
</reference>
<dbReference type="InParanoid" id="A0A251TJ47"/>
<name>A0A251TJ47_HELAN</name>
<gene>
    <name evidence="2" type="ORF">HannXRQ_Chr10g0291781</name>
    <name evidence="1" type="ORF">HanXRQr2_Chr10g0443981</name>
</gene>
<dbReference type="Gramene" id="mRNA:HanXRQr2_Chr10g0443981">
    <property type="protein sequence ID" value="CDS:HanXRQr2_Chr10g0443981.1"/>
    <property type="gene ID" value="HanXRQr2_Chr10g0443981"/>
</dbReference>
<keyword evidence="3" id="KW-1185">Reference proteome</keyword>
<evidence type="ECO:0000313" key="2">
    <source>
        <dbReference type="EMBL" id="OTG10809.1"/>
    </source>
</evidence>
<reference evidence="1" key="3">
    <citation type="submission" date="2020-06" db="EMBL/GenBank/DDBJ databases">
        <title>Helianthus annuus Genome sequencing and assembly Release 2.</title>
        <authorList>
            <person name="Gouzy J."/>
            <person name="Langlade N."/>
            <person name="Munos S."/>
        </authorList>
    </citation>
    <scope>NUCLEOTIDE SEQUENCE</scope>
    <source>
        <tissue evidence="1">Leaves</tissue>
    </source>
</reference>
<accession>A0A251TJ47</accession>
<reference evidence="2" key="2">
    <citation type="submission" date="2017-02" db="EMBL/GenBank/DDBJ databases">
        <title>Sunflower complete genome.</title>
        <authorList>
            <person name="Langlade N."/>
            <person name="Munos S."/>
        </authorList>
    </citation>
    <scope>NUCLEOTIDE SEQUENCE [LARGE SCALE GENOMIC DNA]</scope>
    <source>
        <tissue evidence="2">Leaves</tissue>
    </source>
</reference>
<evidence type="ECO:0000313" key="1">
    <source>
        <dbReference type="EMBL" id="KAF5786688.1"/>
    </source>
</evidence>
<dbReference type="EMBL" id="CM007899">
    <property type="protein sequence ID" value="OTG10809.1"/>
    <property type="molecule type" value="Genomic_DNA"/>
</dbReference>